<evidence type="ECO:0000313" key="1">
    <source>
        <dbReference type="EMBL" id="SHE90029.1"/>
    </source>
</evidence>
<gene>
    <name evidence="1" type="ORF">SAMN02745753_01010</name>
</gene>
<reference evidence="2" key="1">
    <citation type="submission" date="2016-11" db="EMBL/GenBank/DDBJ databases">
        <authorList>
            <person name="Varghese N."/>
            <person name="Submissions S."/>
        </authorList>
    </citation>
    <scope>NUCLEOTIDE SEQUENCE [LARGE SCALE GENOMIC DNA]</scope>
    <source>
        <strain evidence="2">DSM 16579</strain>
    </source>
</reference>
<dbReference type="GO" id="GO:0030246">
    <property type="term" value="F:carbohydrate binding"/>
    <property type="evidence" value="ECO:0007669"/>
    <property type="project" value="InterPro"/>
</dbReference>
<name>A0A1M4X934_9GAMM</name>
<dbReference type="EMBL" id="FQVF01000004">
    <property type="protein sequence ID" value="SHE90029.1"/>
    <property type="molecule type" value="Genomic_DNA"/>
</dbReference>
<dbReference type="InterPro" id="IPR014718">
    <property type="entry name" value="GH-type_carb-bd"/>
</dbReference>
<proteinExistence type="predicted"/>
<dbReference type="STRING" id="1122206.SAMN02745753_01010"/>
<dbReference type="OrthoDB" id="6183686at2"/>
<keyword evidence="2" id="KW-1185">Reference proteome</keyword>
<evidence type="ECO:0008006" key="3">
    <source>
        <dbReference type="Google" id="ProtNLM"/>
    </source>
</evidence>
<dbReference type="Proteomes" id="UP000184517">
    <property type="component" value="Unassembled WGS sequence"/>
</dbReference>
<dbReference type="Pfam" id="PF14486">
    <property type="entry name" value="DUF4432"/>
    <property type="match status" value="1"/>
</dbReference>
<sequence length="391" mass="43291">MFQLVLLSNQQHIDVANLSLSAELMGLPKDIPISVQQTCLMGGKQTGSRLITLTVGDSVVRVVPTRGMAVLDVVRKDTTGKEVRFGWDSPVKEIVHPSFVNQEASGGIGWLDGFNEMIVRCGYQWAGHPGQDGDEFLTLHGRIQNTPADEVVLEVEQVPPYRVTLRGRVDEKRFKFTNFELQTVLSLTPDEPYLLVEDTLTNKGSYPREYQAIYHNNFAQPILEDGAQLHVPMAELSPFNDYAAGGLNDWNQMPAPTKDFDEMVFNIRPISDEKGFSYALLHNANACCGIEVSYQIDTLPVLTVWKNTDTLEQGYVVGIEPGTSFAYNRSYQRDLGLVPTIGAGESKHFVVRFGLLTDEDQVQASVANIAQLQSTQTAQVLSTPIVRLGEA</sequence>
<dbReference type="AlphaFoldDB" id="A0A1M4X934"/>
<organism evidence="1 2">
    <name type="scientific">Marinomonas polaris DSM 16579</name>
    <dbReference type="NCBI Taxonomy" id="1122206"/>
    <lineage>
        <taxon>Bacteria</taxon>
        <taxon>Pseudomonadati</taxon>
        <taxon>Pseudomonadota</taxon>
        <taxon>Gammaproteobacteria</taxon>
        <taxon>Oceanospirillales</taxon>
        <taxon>Oceanospirillaceae</taxon>
        <taxon>Marinomonas</taxon>
    </lineage>
</organism>
<accession>A0A1M4X934</accession>
<evidence type="ECO:0000313" key="2">
    <source>
        <dbReference type="Proteomes" id="UP000184517"/>
    </source>
</evidence>
<dbReference type="CDD" id="cd09023">
    <property type="entry name" value="Aldose_epim_Ec_c4013"/>
    <property type="match status" value="1"/>
</dbReference>
<dbReference type="RefSeq" id="WP_072838635.1">
    <property type="nucleotide sequence ID" value="NZ_FQVF01000004.1"/>
</dbReference>
<dbReference type="Gene3D" id="2.70.98.10">
    <property type="match status" value="1"/>
</dbReference>
<dbReference type="InterPro" id="IPR027839">
    <property type="entry name" value="DUF4432"/>
</dbReference>
<protein>
    <recommendedName>
        <fullName evidence="3">Galactose mutarotase</fullName>
    </recommendedName>
</protein>